<accession>A0AAE9G5Q6</accession>
<feature type="region of interest" description="Disordered" evidence="2">
    <location>
        <begin position="344"/>
        <end position="376"/>
    </location>
</feature>
<feature type="compositionally biased region" description="Acidic residues" evidence="2">
    <location>
        <begin position="363"/>
        <end position="376"/>
    </location>
</feature>
<proteinExistence type="predicted"/>
<evidence type="ECO:0000256" key="1">
    <source>
        <dbReference type="PROSITE-ProRule" id="PRU00252"/>
    </source>
</evidence>
<evidence type="ECO:0000313" key="4">
    <source>
        <dbReference type="Proteomes" id="UP000831021"/>
    </source>
</evidence>
<sequence>MTKELQQTKNSFKAIGKVTRIDKDGAFREEEAKKGKREGDTYRALRFGLQTSETNTITIQMYDFEPEEVFLWNSDKRQKDQSYKGERIPFSEWLDKQDDLREEGYAVLQTRVGLVYGEDGKIQSKGLPSYVASKNIYDNLNNGDTVVVEGEIRYSTYENQEGKTVEQKTFTLKKIFRVKEDKVDFENEKFEEVSYFEQEMVFVDADVDKDEKKVYVTGRVIDYNKNFHDTQFVVNFSDGEGGTDKGMVKLADAFLKKFKFGDLLNVFGDAVNRVIVEEQEDEDTNEEDDLIAQLGGKKKPSHAQKYVNKTYIQEMQIHGVDAWDKKFYKEEDFVKEELIEDEKKNSLQDELGGKSKKSNPFETDGDDELQDDDLPF</sequence>
<dbReference type="EMBL" id="OM236516">
    <property type="protein sequence ID" value="UNY48763.1"/>
    <property type="molecule type" value="Genomic_DNA"/>
</dbReference>
<keyword evidence="1" id="KW-0238">DNA-binding</keyword>
<dbReference type="GO" id="GO:0003697">
    <property type="term" value="F:single-stranded DNA binding"/>
    <property type="evidence" value="ECO:0007669"/>
    <property type="project" value="InterPro"/>
</dbReference>
<protein>
    <submittedName>
        <fullName evidence="3">Uncharacterized protein</fullName>
    </submittedName>
</protein>
<name>A0AAE9G5Q6_9CAUD</name>
<gene>
    <name evidence="3" type="ORF">fado_48</name>
</gene>
<organism evidence="3 4">
    <name type="scientific">Bacillus phage FADO</name>
    <dbReference type="NCBI Taxonomy" id="2917160"/>
    <lineage>
        <taxon>Viruses</taxon>
        <taxon>Duplodnaviria</taxon>
        <taxon>Heunggongvirae</taxon>
        <taxon>Uroviricota</taxon>
        <taxon>Caudoviricetes</taxon>
        <taxon>Heleneionescovirinae</taxon>
        <taxon>Zhangjivirus</taxon>
        <taxon>Zhangjivirus fado</taxon>
    </lineage>
</organism>
<evidence type="ECO:0000313" key="3">
    <source>
        <dbReference type="EMBL" id="UNY48763.1"/>
    </source>
</evidence>
<evidence type="ECO:0000256" key="2">
    <source>
        <dbReference type="SAM" id="MobiDB-lite"/>
    </source>
</evidence>
<dbReference type="PROSITE" id="PS50935">
    <property type="entry name" value="SSB"/>
    <property type="match status" value="1"/>
</dbReference>
<reference evidence="3 4" key="1">
    <citation type="submission" date="2022-01" db="EMBL/GenBank/DDBJ databases">
        <authorList>
            <person name="Stokar-Avihail A."/>
        </authorList>
    </citation>
    <scope>NUCLEOTIDE SEQUENCE [LARGE SCALE GENOMIC DNA]</scope>
</reference>
<feature type="compositionally biased region" description="Basic and acidic residues" evidence="2">
    <location>
        <begin position="344"/>
        <end position="353"/>
    </location>
</feature>
<dbReference type="InterPro" id="IPR000424">
    <property type="entry name" value="Primosome_PriB/ssb"/>
</dbReference>
<dbReference type="Proteomes" id="UP000831021">
    <property type="component" value="Segment"/>
</dbReference>
<keyword evidence="4" id="KW-1185">Reference proteome</keyword>